<evidence type="ECO:0000313" key="2">
    <source>
        <dbReference type="Proteomes" id="UP000008792"/>
    </source>
</evidence>
<protein>
    <submittedName>
        <fullName evidence="1">Uncharacterized protein</fullName>
    </submittedName>
</protein>
<evidence type="ECO:0000313" key="1">
    <source>
        <dbReference type="EMBL" id="EDW66746.1"/>
    </source>
</evidence>
<dbReference type="OMA" id="YLERGHC"/>
<reference evidence="1 2" key="1">
    <citation type="journal article" date="2007" name="Nature">
        <title>Evolution of genes and genomes on the Drosophila phylogeny.</title>
        <authorList>
            <consortium name="Drosophila 12 Genomes Consortium"/>
            <person name="Clark A.G."/>
            <person name="Eisen M.B."/>
            <person name="Smith D.R."/>
            <person name="Bergman C.M."/>
            <person name="Oliver B."/>
            <person name="Markow T.A."/>
            <person name="Kaufman T.C."/>
            <person name="Kellis M."/>
            <person name="Gelbart W."/>
            <person name="Iyer V.N."/>
            <person name="Pollard D.A."/>
            <person name="Sackton T.B."/>
            <person name="Larracuente A.M."/>
            <person name="Singh N.D."/>
            <person name="Abad J.P."/>
            <person name="Abt D.N."/>
            <person name="Adryan B."/>
            <person name="Aguade M."/>
            <person name="Akashi H."/>
            <person name="Anderson W.W."/>
            <person name="Aquadro C.F."/>
            <person name="Ardell D.H."/>
            <person name="Arguello R."/>
            <person name="Artieri C.G."/>
            <person name="Barbash D.A."/>
            <person name="Barker D."/>
            <person name="Barsanti P."/>
            <person name="Batterham P."/>
            <person name="Batzoglou S."/>
            <person name="Begun D."/>
            <person name="Bhutkar A."/>
            <person name="Blanco E."/>
            <person name="Bosak S.A."/>
            <person name="Bradley R.K."/>
            <person name="Brand A.D."/>
            <person name="Brent M.R."/>
            <person name="Brooks A.N."/>
            <person name="Brown R.H."/>
            <person name="Butlin R.K."/>
            <person name="Caggese C."/>
            <person name="Calvi B.R."/>
            <person name="Bernardo de Carvalho A."/>
            <person name="Caspi A."/>
            <person name="Castrezana S."/>
            <person name="Celniker S.E."/>
            <person name="Chang J.L."/>
            <person name="Chapple C."/>
            <person name="Chatterji S."/>
            <person name="Chinwalla A."/>
            <person name="Civetta A."/>
            <person name="Clifton S.W."/>
            <person name="Comeron J.M."/>
            <person name="Costello J.C."/>
            <person name="Coyne J.A."/>
            <person name="Daub J."/>
            <person name="David R.G."/>
            <person name="Delcher A.L."/>
            <person name="Delehaunty K."/>
            <person name="Do C.B."/>
            <person name="Ebling H."/>
            <person name="Edwards K."/>
            <person name="Eickbush T."/>
            <person name="Evans J.D."/>
            <person name="Filipski A."/>
            <person name="Findeiss S."/>
            <person name="Freyhult E."/>
            <person name="Fulton L."/>
            <person name="Fulton R."/>
            <person name="Garcia A.C."/>
            <person name="Gardiner A."/>
            <person name="Garfield D.A."/>
            <person name="Garvin B.E."/>
            <person name="Gibson G."/>
            <person name="Gilbert D."/>
            <person name="Gnerre S."/>
            <person name="Godfrey J."/>
            <person name="Good R."/>
            <person name="Gotea V."/>
            <person name="Gravely B."/>
            <person name="Greenberg A.J."/>
            <person name="Griffiths-Jones S."/>
            <person name="Gross S."/>
            <person name="Guigo R."/>
            <person name="Gustafson E.A."/>
            <person name="Haerty W."/>
            <person name="Hahn M.W."/>
            <person name="Halligan D.L."/>
            <person name="Halpern A.L."/>
            <person name="Halter G.M."/>
            <person name="Han M.V."/>
            <person name="Heger A."/>
            <person name="Hillier L."/>
            <person name="Hinrichs A.S."/>
            <person name="Holmes I."/>
            <person name="Hoskins R.A."/>
            <person name="Hubisz M.J."/>
            <person name="Hultmark D."/>
            <person name="Huntley M.A."/>
            <person name="Jaffe D.B."/>
            <person name="Jagadeeshan S."/>
            <person name="Jeck W.R."/>
            <person name="Johnson J."/>
            <person name="Jones C.D."/>
            <person name="Jordan W.C."/>
            <person name="Karpen G.H."/>
            <person name="Kataoka E."/>
            <person name="Keightley P.D."/>
            <person name="Kheradpour P."/>
            <person name="Kirkness E.F."/>
            <person name="Koerich L.B."/>
            <person name="Kristiansen K."/>
            <person name="Kudrna D."/>
            <person name="Kulathinal R.J."/>
            <person name="Kumar S."/>
            <person name="Kwok R."/>
            <person name="Lander E."/>
            <person name="Langley C.H."/>
            <person name="Lapoint R."/>
            <person name="Lazzaro B.P."/>
            <person name="Lee S.J."/>
            <person name="Levesque L."/>
            <person name="Li R."/>
            <person name="Lin C.F."/>
            <person name="Lin M.F."/>
            <person name="Lindblad-Toh K."/>
            <person name="Llopart A."/>
            <person name="Long M."/>
            <person name="Low L."/>
            <person name="Lozovsky E."/>
            <person name="Lu J."/>
            <person name="Luo M."/>
            <person name="Machado C.A."/>
            <person name="Makalowski W."/>
            <person name="Marzo M."/>
            <person name="Matsuda M."/>
            <person name="Matzkin L."/>
            <person name="McAllister B."/>
            <person name="McBride C.S."/>
            <person name="McKernan B."/>
            <person name="McKernan K."/>
            <person name="Mendez-Lago M."/>
            <person name="Minx P."/>
            <person name="Mollenhauer M.U."/>
            <person name="Montooth K."/>
            <person name="Mount S.M."/>
            <person name="Mu X."/>
            <person name="Myers E."/>
            <person name="Negre B."/>
            <person name="Newfeld S."/>
            <person name="Nielsen R."/>
            <person name="Noor M.A."/>
            <person name="O'Grady P."/>
            <person name="Pachter L."/>
            <person name="Papaceit M."/>
            <person name="Parisi M.J."/>
            <person name="Parisi M."/>
            <person name="Parts L."/>
            <person name="Pedersen J.S."/>
            <person name="Pesole G."/>
            <person name="Phillippy A.M."/>
            <person name="Ponting C.P."/>
            <person name="Pop M."/>
            <person name="Porcelli D."/>
            <person name="Powell J.R."/>
            <person name="Prohaska S."/>
            <person name="Pruitt K."/>
            <person name="Puig M."/>
            <person name="Quesneville H."/>
            <person name="Ram K.R."/>
            <person name="Rand D."/>
            <person name="Rasmussen M.D."/>
            <person name="Reed L.K."/>
            <person name="Reenan R."/>
            <person name="Reily A."/>
            <person name="Remington K.A."/>
            <person name="Rieger T.T."/>
            <person name="Ritchie M.G."/>
            <person name="Robin C."/>
            <person name="Rogers Y.H."/>
            <person name="Rohde C."/>
            <person name="Rozas J."/>
            <person name="Rubenfield M.J."/>
            <person name="Ruiz A."/>
            <person name="Russo S."/>
            <person name="Salzberg S.L."/>
            <person name="Sanchez-Gracia A."/>
            <person name="Saranga D.J."/>
            <person name="Sato H."/>
            <person name="Schaeffer S.W."/>
            <person name="Schatz M.C."/>
            <person name="Schlenke T."/>
            <person name="Schwartz R."/>
            <person name="Segarra C."/>
            <person name="Singh R.S."/>
            <person name="Sirot L."/>
            <person name="Sirota M."/>
            <person name="Sisneros N.B."/>
            <person name="Smith C.D."/>
            <person name="Smith T.F."/>
            <person name="Spieth J."/>
            <person name="Stage D.E."/>
            <person name="Stark A."/>
            <person name="Stephan W."/>
            <person name="Strausberg R.L."/>
            <person name="Strempel S."/>
            <person name="Sturgill D."/>
            <person name="Sutton G."/>
            <person name="Sutton G.G."/>
            <person name="Tao W."/>
            <person name="Teichmann S."/>
            <person name="Tobari Y.N."/>
            <person name="Tomimura Y."/>
            <person name="Tsolas J.M."/>
            <person name="Valente V.L."/>
            <person name="Venter E."/>
            <person name="Venter J.C."/>
            <person name="Vicario S."/>
            <person name="Vieira F.G."/>
            <person name="Vilella A.J."/>
            <person name="Villasante A."/>
            <person name="Walenz B."/>
            <person name="Wang J."/>
            <person name="Wasserman M."/>
            <person name="Watts T."/>
            <person name="Wilson D."/>
            <person name="Wilson R.K."/>
            <person name="Wing R.A."/>
            <person name="Wolfner M.F."/>
            <person name="Wong A."/>
            <person name="Wong G.K."/>
            <person name="Wu C.I."/>
            <person name="Wu G."/>
            <person name="Yamamoto D."/>
            <person name="Yang H.P."/>
            <person name="Yang S.P."/>
            <person name="Yorke J.A."/>
            <person name="Yoshida K."/>
            <person name="Zdobnov E."/>
            <person name="Zhang P."/>
            <person name="Zhang Y."/>
            <person name="Zimin A.V."/>
            <person name="Baldwin J."/>
            <person name="Abdouelleil A."/>
            <person name="Abdulkadir J."/>
            <person name="Abebe A."/>
            <person name="Abera B."/>
            <person name="Abreu J."/>
            <person name="Acer S.C."/>
            <person name="Aftuck L."/>
            <person name="Alexander A."/>
            <person name="An P."/>
            <person name="Anderson E."/>
            <person name="Anderson S."/>
            <person name="Arachi H."/>
            <person name="Azer M."/>
            <person name="Bachantsang P."/>
            <person name="Barry A."/>
            <person name="Bayul T."/>
            <person name="Berlin A."/>
            <person name="Bessette D."/>
            <person name="Bloom T."/>
            <person name="Blye J."/>
            <person name="Boguslavskiy L."/>
            <person name="Bonnet C."/>
            <person name="Boukhgalter B."/>
            <person name="Bourzgui I."/>
            <person name="Brown A."/>
            <person name="Cahill P."/>
            <person name="Channer S."/>
            <person name="Cheshatsang Y."/>
            <person name="Chuda L."/>
            <person name="Citroen M."/>
            <person name="Collymore A."/>
            <person name="Cooke P."/>
            <person name="Costello M."/>
            <person name="D'Aco K."/>
            <person name="Daza R."/>
            <person name="De Haan G."/>
            <person name="DeGray S."/>
            <person name="DeMaso C."/>
            <person name="Dhargay N."/>
            <person name="Dooley K."/>
            <person name="Dooley E."/>
            <person name="Doricent M."/>
            <person name="Dorje P."/>
            <person name="Dorjee K."/>
            <person name="Dupes A."/>
            <person name="Elong R."/>
            <person name="Falk J."/>
            <person name="Farina A."/>
            <person name="Faro S."/>
            <person name="Ferguson D."/>
            <person name="Fisher S."/>
            <person name="Foley C.D."/>
            <person name="Franke A."/>
            <person name="Friedrich D."/>
            <person name="Gadbois L."/>
            <person name="Gearin G."/>
            <person name="Gearin C.R."/>
            <person name="Giannoukos G."/>
            <person name="Goode T."/>
            <person name="Graham J."/>
            <person name="Grandbois E."/>
            <person name="Grewal S."/>
            <person name="Gyaltsen K."/>
            <person name="Hafez N."/>
            <person name="Hagos B."/>
            <person name="Hall J."/>
            <person name="Henson C."/>
            <person name="Hollinger A."/>
            <person name="Honan T."/>
            <person name="Huard M.D."/>
            <person name="Hughes L."/>
            <person name="Hurhula B."/>
            <person name="Husby M.E."/>
            <person name="Kamat A."/>
            <person name="Kanga B."/>
            <person name="Kashin S."/>
            <person name="Khazanovich D."/>
            <person name="Kisner P."/>
            <person name="Lance K."/>
            <person name="Lara M."/>
            <person name="Lee W."/>
            <person name="Lennon N."/>
            <person name="Letendre F."/>
            <person name="LeVine R."/>
            <person name="Lipovsky A."/>
            <person name="Liu X."/>
            <person name="Liu J."/>
            <person name="Liu S."/>
            <person name="Lokyitsang T."/>
            <person name="Lokyitsang Y."/>
            <person name="Lubonja R."/>
            <person name="Lui A."/>
            <person name="MacDonald P."/>
            <person name="Magnisalis V."/>
            <person name="Maru K."/>
            <person name="Matthews C."/>
            <person name="McCusker W."/>
            <person name="McDonough S."/>
            <person name="Mehta T."/>
            <person name="Meldrim J."/>
            <person name="Meneus L."/>
            <person name="Mihai O."/>
            <person name="Mihalev A."/>
            <person name="Mihova T."/>
            <person name="Mittelman R."/>
            <person name="Mlenga V."/>
            <person name="Montmayeur A."/>
            <person name="Mulrain L."/>
            <person name="Navidi A."/>
            <person name="Naylor J."/>
            <person name="Negash T."/>
            <person name="Nguyen T."/>
            <person name="Nguyen N."/>
            <person name="Nicol R."/>
            <person name="Norbu C."/>
            <person name="Norbu N."/>
            <person name="Novod N."/>
            <person name="O'Neill B."/>
            <person name="Osman S."/>
            <person name="Markiewicz E."/>
            <person name="Oyono O.L."/>
            <person name="Patti C."/>
            <person name="Phunkhang P."/>
            <person name="Pierre F."/>
            <person name="Priest M."/>
            <person name="Raghuraman S."/>
            <person name="Rege F."/>
            <person name="Reyes R."/>
            <person name="Rise C."/>
            <person name="Rogov P."/>
            <person name="Ross K."/>
            <person name="Ryan E."/>
            <person name="Settipalli S."/>
            <person name="Shea T."/>
            <person name="Sherpa N."/>
            <person name="Shi L."/>
            <person name="Shih D."/>
            <person name="Sparrow T."/>
            <person name="Spaulding J."/>
            <person name="Stalker J."/>
            <person name="Stange-Thomann N."/>
            <person name="Stavropoulos S."/>
            <person name="Stone C."/>
            <person name="Strader C."/>
            <person name="Tesfaye S."/>
            <person name="Thomson T."/>
            <person name="Thoulutsang Y."/>
            <person name="Thoulutsang D."/>
            <person name="Topham K."/>
            <person name="Topping I."/>
            <person name="Tsamla T."/>
            <person name="Vassiliev H."/>
            <person name="Vo A."/>
            <person name="Wangchuk T."/>
            <person name="Wangdi T."/>
            <person name="Weiand M."/>
            <person name="Wilkinson J."/>
            <person name="Wilson A."/>
            <person name="Yadav S."/>
            <person name="Young G."/>
            <person name="Yu Q."/>
            <person name="Zembek L."/>
            <person name="Zhong D."/>
            <person name="Zimmer A."/>
            <person name="Zwirko Z."/>
            <person name="Jaffe D.B."/>
            <person name="Alvarez P."/>
            <person name="Brockman W."/>
            <person name="Butler J."/>
            <person name="Chin C."/>
            <person name="Gnerre S."/>
            <person name="Grabherr M."/>
            <person name="Kleber M."/>
            <person name="Mauceli E."/>
            <person name="MacCallum I."/>
        </authorList>
    </citation>
    <scope>NUCLEOTIDE SEQUENCE [LARGE SCALE GENOMIC DNA]</scope>
    <source>
        <strain evidence="2">Tucson 15010-1051.87</strain>
    </source>
</reference>
<proteinExistence type="predicted"/>
<dbReference type="SMR" id="B4LX94"/>
<keyword evidence="2" id="KW-1185">Reference proteome</keyword>
<dbReference type="AlphaFoldDB" id="B4LX94"/>
<dbReference type="Proteomes" id="UP000008792">
    <property type="component" value="Unassembled WGS sequence"/>
</dbReference>
<dbReference type="PhylomeDB" id="B4LX94"/>
<dbReference type="KEGG" id="dvi:6631105"/>
<dbReference type="HOGENOM" id="CLU_1166931_0_0_1"/>
<organism evidence="1 2">
    <name type="scientific">Drosophila virilis</name>
    <name type="common">Fruit fly</name>
    <dbReference type="NCBI Taxonomy" id="7244"/>
    <lineage>
        <taxon>Eukaryota</taxon>
        <taxon>Metazoa</taxon>
        <taxon>Ecdysozoa</taxon>
        <taxon>Arthropoda</taxon>
        <taxon>Hexapoda</taxon>
        <taxon>Insecta</taxon>
        <taxon>Pterygota</taxon>
        <taxon>Neoptera</taxon>
        <taxon>Endopterygota</taxon>
        <taxon>Diptera</taxon>
        <taxon>Brachycera</taxon>
        <taxon>Muscomorpha</taxon>
        <taxon>Ephydroidea</taxon>
        <taxon>Drosophilidae</taxon>
        <taxon>Drosophila</taxon>
    </lineage>
</organism>
<dbReference type="OrthoDB" id="7844112at2759"/>
<sequence>MVKPKTAKWQKNYEKLVQQQHLGQVKATNLSHQIHRLLIRHADIKLNIAQDGQKYAEKIEAMDHLRHLVDKLLHSKKLKLTPQKKESLRKMKMQLPSSSLLNRIRLMELLVKLPKNSGSSAGLHVDWLWYWHGKDIKRLKRQERGLDRLNKKTLHVISDIHDLQSIIKYVQKSQSSKFRIKPVIMRRHWLEPTNHGFDVKATIATTNKNYRKMLDVRPRFILQHVPKMMPNMYSYLDN</sequence>
<dbReference type="InParanoid" id="B4LX94"/>
<name>B4LX94_DROVI</name>
<gene>
    <name evidence="1" type="primary">Dvir\GJ23459</name>
    <name evidence="1" type="ORF">Dvir_GJ23459</name>
</gene>
<dbReference type="EMBL" id="CH940650">
    <property type="protein sequence ID" value="EDW66746.1"/>
    <property type="molecule type" value="Genomic_DNA"/>
</dbReference>
<accession>B4LX94</accession>
<dbReference type="eggNOG" id="ENOG502TA26">
    <property type="taxonomic scope" value="Eukaryota"/>
</dbReference>